<dbReference type="HAMAP" id="MF_01201">
    <property type="entry name" value="Ala_racemase"/>
    <property type="match status" value="1"/>
</dbReference>
<evidence type="ECO:0000256" key="2">
    <source>
        <dbReference type="ARBA" id="ARBA00022898"/>
    </source>
</evidence>
<evidence type="ECO:0000256" key="6">
    <source>
        <dbReference type="PIRSR" id="PIRSR600821-52"/>
    </source>
</evidence>
<evidence type="ECO:0000313" key="9">
    <source>
        <dbReference type="Proteomes" id="UP000178184"/>
    </source>
</evidence>
<dbReference type="AlphaFoldDB" id="A0A1F6WMV4"/>
<dbReference type="PRINTS" id="PR00992">
    <property type="entry name" value="ALARACEMASE"/>
</dbReference>
<dbReference type="InterPro" id="IPR001608">
    <property type="entry name" value="Ala_racemase_N"/>
</dbReference>
<dbReference type="Pfam" id="PF00842">
    <property type="entry name" value="Ala_racemase_C"/>
    <property type="match status" value="1"/>
</dbReference>
<dbReference type="CDD" id="cd00430">
    <property type="entry name" value="PLPDE_III_AR"/>
    <property type="match status" value="1"/>
</dbReference>
<dbReference type="FunFam" id="3.20.20.10:FF:000002">
    <property type="entry name" value="Alanine racemase"/>
    <property type="match status" value="1"/>
</dbReference>
<dbReference type="NCBIfam" id="TIGR00492">
    <property type="entry name" value="alr"/>
    <property type="match status" value="1"/>
</dbReference>
<dbReference type="SUPFAM" id="SSF50621">
    <property type="entry name" value="Alanine racemase C-terminal domain-like"/>
    <property type="match status" value="1"/>
</dbReference>
<sequence length="375" mass="41690">MQHRTWVEISTTAIKENITNYRKVLPKGVKIMAVVKANAYGHGRDICAGTAIKSGVDYLAVFTMEDAVILRKNNKSIPILVLKQIDVQDIKIAQNLNIDITISSLPVLKEVIKFNNKNISKKNLNIHLKIDSGLSRQGFLLDEVKNVVGLLNKNIKIKGLYTHFTGAESKKFNSYTQSQVQEFLIWAKAFEDIGYLPILHTSATSGPLLLNVLAFDMVRLGIGMYGLWPSSEIKNIMEKKLTLKPALSWKTVVSEVKTILPDTGVAYEASFITNKKTKIAVLPIGYWDGLPRSATNNIDVLIRGHRCRLLGRVMMNMCIVDVNNVPNVIPGDEVVIIGHQGKETISADEMAICAGTINYEIVTRINPEIPRIAIK</sequence>
<dbReference type="PANTHER" id="PTHR30511">
    <property type="entry name" value="ALANINE RACEMASE"/>
    <property type="match status" value="1"/>
</dbReference>
<dbReference type="Proteomes" id="UP000178184">
    <property type="component" value="Unassembled WGS sequence"/>
</dbReference>
<comment type="pathway">
    <text evidence="4">Amino-acid biosynthesis; D-alanine biosynthesis; D-alanine from L-alanine: step 1/1.</text>
</comment>
<keyword evidence="2 4" id="KW-0663">Pyridoxal phosphate</keyword>
<dbReference type="SUPFAM" id="SSF51419">
    <property type="entry name" value="PLP-binding barrel"/>
    <property type="match status" value="1"/>
</dbReference>
<dbReference type="Gene3D" id="2.40.37.10">
    <property type="entry name" value="Lyase, Ornithine Decarboxylase, Chain A, domain 1"/>
    <property type="match status" value="1"/>
</dbReference>
<organism evidence="8 9">
    <name type="scientific">Candidatus Nomurabacteria bacterium RIFCSPLOWO2_01_FULL_33_17</name>
    <dbReference type="NCBI Taxonomy" id="1801764"/>
    <lineage>
        <taxon>Bacteria</taxon>
        <taxon>Candidatus Nomuraibacteriota</taxon>
    </lineage>
</organism>
<dbReference type="GO" id="GO:0030170">
    <property type="term" value="F:pyridoxal phosphate binding"/>
    <property type="evidence" value="ECO:0007669"/>
    <property type="project" value="UniProtKB-UniRule"/>
</dbReference>
<comment type="function">
    <text evidence="4">Catalyzes the interconversion of L-alanine and D-alanine. May also act on other amino acids.</text>
</comment>
<protein>
    <recommendedName>
        <fullName evidence="4">Alanine racemase</fullName>
        <ecNumber evidence="4">5.1.1.1</ecNumber>
    </recommendedName>
</protein>
<dbReference type="Pfam" id="PF01168">
    <property type="entry name" value="Ala_racemase_N"/>
    <property type="match status" value="1"/>
</dbReference>
<dbReference type="PANTHER" id="PTHR30511:SF0">
    <property type="entry name" value="ALANINE RACEMASE, CATABOLIC-RELATED"/>
    <property type="match status" value="1"/>
</dbReference>
<evidence type="ECO:0000256" key="1">
    <source>
        <dbReference type="ARBA" id="ARBA00001933"/>
    </source>
</evidence>
<dbReference type="InterPro" id="IPR020622">
    <property type="entry name" value="Ala_racemase_pyridoxalP-BS"/>
</dbReference>
<accession>A0A1F6WMV4</accession>
<evidence type="ECO:0000313" key="8">
    <source>
        <dbReference type="EMBL" id="OGI83146.1"/>
    </source>
</evidence>
<dbReference type="SMART" id="SM01005">
    <property type="entry name" value="Ala_racemase_C"/>
    <property type="match status" value="1"/>
</dbReference>
<evidence type="ECO:0000256" key="5">
    <source>
        <dbReference type="PIRSR" id="PIRSR600821-50"/>
    </source>
</evidence>
<comment type="similarity">
    <text evidence="4">Belongs to the alanine racemase family.</text>
</comment>
<dbReference type="InterPro" id="IPR029066">
    <property type="entry name" value="PLP-binding_barrel"/>
</dbReference>
<dbReference type="EMBL" id="MFUO01000036">
    <property type="protein sequence ID" value="OGI83146.1"/>
    <property type="molecule type" value="Genomic_DNA"/>
</dbReference>
<evidence type="ECO:0000256" key="4">
    <source>
        <dbReference type="HAMAP-Rule" id="MF_01201"/>
    </source>
</evidence>
<name>A0A1F6WMV4_9BACT</name>
<dbReference type="InterPro" id="IPR000821">
    <property type="entry name" value="Ala_racemase"/>
</dbReference>
<feature type="domain" description="Alanine racemase C-terminal" evidence="7">
    <location>
        <begin position="246"/>
        <end position="374"/>
    </location>
</feature>
<evidence type="ECO:0000256" key="3">
    <source>
        <dbReference type="ARBA" id="ARBA00023235"/>
    </source>
</evidence>
<comment type="cofactor">
    <cofactor evidence="1 4 5">
        <name>pyridoxal 5'-phosphate</name>
        <dbReference type="ChEBI" id="CHEBI:597326"/>
    </cofactor>
</comment>
<dbReference type="STRING" id="1801764.A2903_02010"/>
<feature type="modified residue" description="N6-(pyridoxal phosphate)lysine" evidence="4 5">
    <location>
        <position position="36"/>
    </location>
</feature>
<feature type="binding site" evidence="4 6">
    <location>
        <position position="315"/>
    </location>
    <ligand>
        <name>substrate</name>
    </ligand>
</feature>
<dbReference type="Gene3D" id="3.20.20.10">
    <property type="entry name" value="Alanine racemase"/>
    <property type="match status" value="1"/>
</dbReference>
<feature type="binding site" evidence="4 6">
    <location>
        <position position="136"/>
    </location>
    <ligand>
        <name>substrate</name>
    </ligand>
</feature>
<dbReference type="PROSITE" id="PS00395">
    <property type="entry name" value="ALANINE_RACEMASE"/>
    <property type="match status" value="1"/>
</dbReference>
<evidence type="ECO:0000259" key="7">
    <source>
        <dbReference type="SMART" id="SM01005"/>
    </source>
</evidence>
<gene>
    <name evidence="8" type="ORF">A2903_02010</name>
</gene>
<dbReference type="InterPro" id="IPR009006">
    <property type="entry name" value="Ala_racemase/Decarboxylase_C"/>
</dbReference>
<dbReference type="UniPathway" id="UPA00042">
    <property type="reaction ID" value="UER00497"/>
</dbReference>
<comment type="catalytic activity">
    <reaction evidence="4">
        <text>L-alanine = D-alanine</text>
        <dbReference type="Rhea" id="RHEA:20249"/>
        <dbReference type="ChEBI" id="CHEBI:57416"/>
        <dbReference type="ChEBI" id="CHEBI:57972"/>
        <dbReference type="EC" id="5.1.1.1"/>
    </reaction>
</comment>
<proteinExistence type="inferred from homology"/>
<feature type="active site" description="Proton acceptor; specific for D-alanine" evidence="4">
    <location>
        <position position="36"/>
    </location>
</feature>
<dbReference type="GO" id="GO:0030632">
    <property type="term" value="P:D-alanine biosynthetic process"/>
    <property type="evidence" value="ECO:0007669"/>
    <property type="project" value="UniProtKB-UniRule"/>
</dbReference>
<comment type="caution">
    <text evidence="8">The sequence shown here is derived from an EMBL/GenBank/DDBJ whole genome shotgun (WGS) entry which is preliminary data.</text>
</comment>
<dbReference type="EC" id="5.1.1.1" evidence="4"/>
<keyword evidence="3 4" id="KW-0413">Isomerase</keyword>
<reference evidence="8 9" key="1">
    <citation type="journal article" date="2016" name="Nat. Commun.">
        <title>Thousands of microbial genomes shed light on interconnected biogeochemical processes in an aquifer system.</title>
        <authorList>
            <person name="Anantharaman K."/>
            <person name="Brown C.T."/>
            <person name="Hug L.A."/>
            <person name="Sharon I."/>
            <person name="Castelle C.J."/>
            <person name="Probst A.J."/>
            <person name="Thomas B.C."/>
            <person name="Singh A."/>
            <person name="Wilkins M.J."/>
            <person name="Karaoz U."/>
            <person name="Brodie E.L."/>
            <person name="Williams K.H."/>
            <person name="Hubbard S.S."/>
            <person name="Banfield J.F."/>
        </authorList>
    </citation>
    <scope>NUCLEOTIDE SEQUENCE [LARGE SCALE GENOMIC DNA]</scope>
</reference>
<dbReference type="GO" id="GO:0008784">
    <property type="term" value="F:alanine racemase activity"/>
    <property type="evidence" value="ECO:0007669"/>
    <property type="project" value="UniProtKB-UniRule"/>
</dbReference>
<dbReference type="InterPro" id="IPR011079">
    <property type="entry name" value="Ala_racemase_C"/>
</dbReference>
<dbReference type="GO" id="GO:0005829">
    <property type="term" value="C:cytosol"/>
    <property type="evidence" value="ECO:0007669"/>
    <property type="project" value="TreeGrafter"/>
</dbReference>
<feature type="active site" description="Proton acceptor; specific for L-alanine" evidence="4">
    <location>
        <position position="267"/>
    </location>
</feature>